<dbReference type="NCBIfam" id="TIGR04176">
    <property type="entry name" value="MarR_EPS"/>
    <property type="match status" value="1"/>
</dbReference>
<keyword evidence="3" id="KW-1185">Reference proteome</keyword>
<protein>
    <submittedName>
        <fullName evidence="2">Transcriptional regulator</fullName>
    </submittedName>
</protein>
<name>A0A0S2KDN6_9GAMM</name>
<dbReference type="Proteomes" id="UP000065641">
    <property type="component" value="Chromosome"/>
</dbReference>
<gene>
    <name evidence="2" type="ORF">PS2015_1774</name>
</gene>
<reference evidence="2 3" key="1">
    <citation type="submission" date="2015-11" db="EMBL/GenBank/DDBJ databases">
        <authorList>
            <person name="Zhang Y."/>
            <person name="Guo Z."/>
        </authorList>
    </citation>
    <scope>NUCLEOTIDE SEQUENCE [LARGE SCALE GENOMIC DNA]</scope>
    <source>
        <strain evidence="2 3">KCTC 32221</strain>
    </source>
</reference>
<dbReference type="Gene3D" id="1.10.10.10">
    <property type="entry name" value="Winged helix-like DNA-binding domain superfamily/Winged helix DNA-binding domain"/>
    <property type="match status" value="1"/>
</dbReference>
<dbReference type="EMBL" id="CP013189">
    <property type="protein sequence ID" value="ALO46424.1"/>
    <property type="molecule type" value="Genomic_DNA"/>
</dbReference>
<accession>A0A0S2KDN6</accession>
<feature type="coiled-coil region" evidence="1">
    <location>
        <begin position="102"/>
        <end position="129"/>
    </location>
</feature>
<dbReference type="KEGG" id="pspi:PS2015_1774"/>
<evidence type="ECO:0000256" key="1">
    <source>
        <dbReference type="SAM" id="Coils"/>
    </source>
</evidence>
<sequence>MNSHHSYIYNNSDEHDNKQMITDEARYKILRALQAQPDLSQRELADQLGISLGKVNYCLNALIQKGSIKAKNFSKSEHKKRYLYLLTPAGIESKARLTRRFLQYKMEEFEALKAEIEDIRRDLDATTAQEKP</sequence>
<dbReference type="AlphaFoldDB" id="A0A0S2KDN6"/>
<dbReference type="STRING" id="1249552.PS2015_1774"/>
<dbReference type="RefSeq" id="WP_335338227.1">
    <property type="nucleotide sequence ID" value="NZ_CP013189.1"/>
</dbReference>
<dbReference type="InterPro" id="IPR011991">
    <property type="entry name" value="ArsR-like_HTH"/>
</dbReference>
<keyword evidence="1" id="KW-0175">Coiled coil</keyword>
<dbReference type="InterPro" id="IPR026433">
    <property type="entry name" value="MarR_EPS"/>
</dbReference>
<organism evidence="2 3">
    <name type="scientific">Pseudohongiella spirulinae</name>
    <dbReference type="NCBI Taxonomy" id="1249552"/>
    <lineage>
        <taxon>Bacteria</taxon>
        <taxon>Pseudomonadati</taxon>
        <taxon>Pseudomonadota</taxon>
        <taxon>Gammaproteobacteria</taxon>
        <taxon>Pseudomonadales</taxon>
        <taxon>Pseudohongiellaceae</taxon>
        <taxon>Pseudohongiella</taxon>
    </lineage>
</organism>
<dbReference type="InterPro" id="IPR036388">
    <property type="entry name" value="WH-like_DNA-bd_sf"/>
</dbReference>
<proteinExistence type="predicted"/>
<dbReference type="InterPro" id="IPR036390">
    <property type="entry name" value="WH_DNA-bd_sf"/>
</dbReference>
<evidence type="ECO:0000313" key="2">
    <source>
        <dbReference type="EMBL" id="ALO46424.1"/>
    </source>
</evidence>
<evidence type="ECO:0000313" key="3">
    <source>
        <dbReference type="Proteomes" id="UP000065641"/>
    </source>
</evidence>
<dbReference type="SUPFAM" id="SSF46785">
    <property type="entry name" value="Winged helix' DNA-binding domain"/>
    <property type="match status" value="1"/>
</dbReference>
<dbReference type="GO" id="GO:0006355">
    <property type="term" value="P:regulation of DNA-templated transcription"/>
    <property type="evidence" value="ECO:0007669"/>
    <property type="project" value="UniProtKB-ARBA"/>
</dbReference>
<dbReference type="CDD" id="cd00090">
    <property type="entry name" value="HTH_ARSR"/>
    <property type="match status" value="1"/>
</dbReference>
<dbReference type="Pfam" id="PF13412">
    <property type="entry name" value="HTH_24"/>
    <property type="match status" value="1"/>
</dbReference>